<gene>
    <name evidence="1" type="ORF">ZEAMMB73_Zm00001d038675</name>
</gene>
<evidence type="ECO:0000313" key="1">
    <source>
        <dbReference type="EMBL" id="AQK87398.1"/>
    </source>
</evidence>
<name>A0A1D6M8K1_MAIZE</name>
<protein>
    <submittedName>
        <fullName evidence="1">SEC14 cytosolic factor family protein / phosphoglyceride transfer family protein</fullName>
    </submittedName>
</protein>
<organism evidence="1">
    <name type="scientific">Zea mays</name>
    <name type="common">Maize</name>
    <dbReference type="NCBI Taxonomy" id="4577"/>
    <lineage>
        <taxon>Eukaryota</taxon>
        <taxon>Viridiplantae</taxon>
        <taxon>Streptophyta</taxon>
        <taxon>Embryophyta</taxon>
        <taxon>Tracheophyta</taxon>
        <taxon>Spermatophyta</taxon>
        <taxon>Magnoliopsida</taxon>
        <taxon>Liliopsida</taxon>
        <taxon>Poales</taxon>
        <taxon>Poaceae</taxon>
        <taxon>PACMAD clade</taxon>
        <taxon>Panicoideae</taxon>
        <taxon>Andropogonodae</taxon>
        <taxon>Andropogoneae</taxon>
        <taxon>Tripsacinae</taxon>
        <taxon>Zea</taxon>
    </lineage>
</organism>
<reference evidence="1" key="1">
    <citation type="submission" date="2015-12" db="EMBL/GenBank/DDBJ databases">
        <title>Update maize B73 reference genome by single molecule sequencing technologies.</title>
        <authorList>
            <consortium name="Maize Genome Sequencing Project"/>
            <person name="Ware D."/>
        </authorList>
    </citation>
    <scope>NUCLEOTIDE SEQUENCE</scope>
    <source>
        <tissue evidence="1">Seedling</tissue>
    </source>
</reference>
<dbReference type="AlphaFoldDB" id="A0A1D6M8K1"/>
<proteinExistence type="predicted"/>
<accession>A0A1D6M8K1</accession>
<sequence length="94" mass="10146">MDGWRLKGGWIRWKASFSGSGQIISPGNPFRSTSSGIFSEERLANGVPVVGFVFGGGGLRLCPLIACCSVRLSVERAYSRIILWITLTAGVVDR</sequence>
<dbReference type="EMBL" id="CM000782">
    <property type="protein sequence ID" value="AQK87398.1"/>
    <property type="molecule type" value="Genomic_DNA"/>
</dbReference>